<evidence type="ECO:0000259" key="3">
    <source>
        <dbReference type="SMART" id="SM00849"/>
    </source>
</evidence>
<evidence type="ECO:0000313" key="4">
    <source>
        <dbReference type="EMBL" id="NGY03320.1"/>
    </source>
</evidence>
<sequence>MNLLKTRSTMIAVASRHRRRRIMAAMVVAACAWSGTLAAQSTLPAKGIVQWVTLGTNSGPLAFSDRAQPANLLVADGQYIVVDAGDGASESLLRKGVFLDDVHAVFISHLHFDHTGGLFALLGRRYQARGVSPLTIYGPPGTKRTVDALIAAMQPMAEAEGEGGVFSALAKSKPGDNIKVVELVDGSRVKLGNVNVSAAVNTHYVLSDETGKGNHSLAFRFDAPGRSIAYTGDTGPSKKVEALAKNADLLVSEIMDPDESLDRLSEMAKDLNFVVLAVAKHALRSHFVEEHLSPDEVGLMAKRANVKSLLLTHNALAASSLDGAHARIAKNYSGPITFAEDMHAY</sequence>
<evidence type="ECO:0000256" key="1">
    <source>
        <dbReference type="ARBA" id="ARBA00022801"/>
    </source>
</evidence>
<dbReference type="Pfam" id="PF12706">
    <property type="entry name" value="Lactamase_B_2"/>
    <property type="match status" value="1"/>
</dbReference>
<feature type="domain" description="Metallo-beta-lactamase" evidence="3">
    <location>
        <begin position="67"/>
        <end position="281"/>
    </location>
</feature>
<feature type="signal peptide" evidence="2">
    <location>
        <begin position="1"/>
        <end position="39"/>
    </location>
</feature>
<dbReference type="InterPro" id="IPR001279">
    <property type="entry name" value="Metallo-B-lactamas"/>
</dbReference>
<dbReference type="InterPro" id="IPR036866">
    <property type="entry name" value="RibonucZ/Hydroxyglut_hydro"/>
</dbReference>
<reference evidence="4 5" key="1">
    <citation type="journal article" date="2014" name="Int. J. Syst. Evol. Microbiol.">
        <title>Solimonas terrae sp. nov., isolated from soil.</title>
        <authorList>
            <person name="Kim S.J."/>
            <person name="Moon J.Y."/>
            <person name="Weon H.Y."/>
            <person name="Ahn J.H."/>
            <person name="Chen W.M."/>
            <person name="Kwon S.W."/>
        </authorList>
    </citation>
    <scope>NUCLEOTIDE SEQUENCE [LARGE SCALE GENOMIC DNA]</scope>
    <source>
        <strain evidence="4 5">KIS83-12</strain>
    </source>
</reference>
<proteinExistence type="predicted"/>
<name>A0A6M2BLW9_9GAMM</name>
<keyword evidence="1 4" id="KW-0378">Hydrolase</keyword>
<dbReference type="SMART" id="SM00849">
    <property type="entry name" value="Lactamase_B"/>
    <property type="match status" value="1"/>
</dbReference>
<evidence type="ECO:0000256" key="2">
    <source>
        <dbReference type="SAM" id="SignalP"/>
    </source>
</evidence>
<gene>
    <name evidence="4" type="ORF">G7Y85_00935</name>
</gene>
<dbReference type="PANTHER" id="PTHR46018">
    <property type="entry name" value="ZINC PHOSPHODIESTERASE ELAC PROTEIN 1"/>
    <property type="match status" value="1"/>
</dbReference>
<dbReference type="GO" id="GO:0042781">
    <property type="term" value="F:3'-tRNA processing endoribonuclease activity"/>
    <property type="evidence" value="ECO:0007669"/>
    <property type="project" value="TreeGrafter"/>
</dbReference>
<evidence type="ECO:0000313" key="5">
    <source>
        <dbReference type="Proteomes" id="UP000472676"/>
    </source>
</evidence>
<dbReference type="InterPro" id="IPR044094">
    <property type="entry name" value="AtsA-like_MBL-fold"/>
</dbReference>
<dbReference type="PANTHER" id="PTHR46018:SF2">
    <property type="entry name" value="ZINC PHOSPHODIESTERASE ELAC PROTEIN 1"/>
    <property type="match status" value="1"/>
</dbReference>
<dbReference type="CDD" id="cd07719">
    <property type="entry name" value="arylsulfatase_AtsA-like_MBL-fold"/>
    <property type="match status" value="1"/>
</dbReference>
<dbReference type="EMBL" id="JAAMOW010000001">
    <property type="protein sequence ID" value="NGY03320.1"/>
    <property type="molecule type" value="Genomic_DNA"/>
</dbReference>
<dbReference type="Gene3D" id="3.60.15.10">
    <property type="entry name" value="Ribonuclease Z/Hydroxyacylglutathione hydrolase-like"/>
    <property type="match status" value="1"/>
</dbReference>
<dbReference type="SUPFAM" id="SSF56281">
    <property type="entry name" value="Metallo-hydrolase/oxidoreductase"/>
    <property type="match status" value="1"/>
</dbReference>
<protein>
    <submittedName>
        <fullName evidence="4">MBL fold metallo-hydrolase</fullName>
    </submittedName>
</protein>
<dbReference type="Proteomes" id="UP000472676">
    <property type="component" value="Unassembled WGS sequence"/>
</dbReference>
<organism evidence="4 5">
    <name type="scientific">Solimonas terrae</name>
    <dbReference type="NCBI Taxonomy" id="1396819"/>
    <lineage>
        <taxon>Bacteria</taxon>
        <taxon>Pseudomonadati</taxon>
        <taxon>Pseudomonadota</taxon>
        <taxon>Gammaproteobacteria</taxon>
        <taxon>Nevskiales</taxon>
        <taxon>Nevskiaceae</taxon>
        <taxon>Solimonas</taxon>
    </lineage>
</organism>
<dbReference type="AlphaFoldDB" id="A0A6M2BLW9"/>
<comment type="caution">
    <text evidence="4">The sequence shown here is derived from an EMBL/GenBank/DDBJ whole genome shotgun (WGS) entry which is preliminary data.</text>
</comment>
<accession>A0A6M2BLW9</accession>
<keyword evidence="5" id="KW-1185">Reference proteome</keyword>
<keyword evidence="2" id="KW-0732">Signal</keyword>
<feature type="chain" id="PRO_5026802198" evidence="2">
    <location>
        <begin position="40"/>
        <end position="345"/>
    </location>
</feature>